<evidence type="ECO:0000256" key="1">
    <source>
        <dbReference type="SAM" id="MobiDB-lite"/>
    </source>
</evidence>
<organism evidence="2 3">
    <name type="scientific">Chara braunii</name>
    <name type="common">Braun's stonewort</name>
    <dbReference type="NCBI Taxonomy" id="69332"/>
    <lineage>
        <taxon>Eukaryota</taxon>
        <taxon>Viridiplantae</taxon>
        <taxon>Streptophyta</taxon>
        <taxon>Charophyceae</taxon>
        <taxon>Charales</taxon>
        <taxon>Characeae</taxon>
        <taxon>Chara</taxon>
    </lineage>
</organism>
<keyword evidence="3" id="KW-1185">Reference proteome</keyword>
<gene>
    <name evidence="2" type="ORF">CBR_g30859</name>
</gene>
<name>A0A388LDL8_CHABU</name>
<feature type="region of interest" description="Disordered" evidence="1">
    <location>
        <begin position="339"/>
        <end position="481"/>
    </location>
</feature>
<proteinExistence type="predicted"/>
<comment type="caution">
    <text evidence="2">The sequence shown here is derived from an EMBL/GenBank/DDBJ whole genome shotgun (WGS) entry which is preliminary data.</text>
</comment>
<feature type="compositionally biased region" description="Basic and acidic residues" evidence="1">
    <location>
        <begin position="413"/>
        <end position="422"/>
    </location>
</feature>
<dbReference type="EMBL" id="BFEA01000345">
    <property type="protein sequence ID" value="GBG80395.1"/>
    <property type="molecule type" value="Genomic_DNA"/>
</dbReference>
<dbReference type="Gramene" id="GBG80395">
    <property type="protein sequence ID" value="GBG80395"/>
    <property type="gene ID" value="CBR_g30859"/>
</dbReference>
<feature type="compositionally biased region" description="Basic and acidic residues" evidence="1">
    <location>
        <begin position="290"/>
        <end position="310"/>
    </location>
</feature>
<dbReference type="AlphaFoldDB" id="A0A388LDL8"/>
<feature type="region of interest" description="Disordered" evidence="1">
    <location>
        <begin position="127"/>
        <end position="324"/>
    </location>
</feature>
<feature type="compositionally biased region" description="Basic and acidic residues" evidence="1">
    <location>
        <begin position="183"/>
        <end position="193"/>
    </location>
</feature>
<evidence type="ECO:0000313" key="3">
    <source>
        <dbReference type="Proteomes" id="UP000265515"/>
    </source>
</evidence>
<sequence>MDGAEARDLCSAVAAILTPRRVGGRGACCEAWSVSLGEAGPGADLGGSSKYSNENFEDRSGEGFYVNSAWIWVSKCAILIFAEILMNDGLGDVKEVGTAPLLPGHQAPQSGADDIQLSHRIQLMQQTRVVQQERQMQDRGETPIAAMPEDGRQLQGQDERPRDHEQRGQDEGLTVQLGQQETPTKDIPMEEHPPAGGRRVGGQAVTHRTPQERKEGESGAVRGQVAKGQPGTDAHHHNSGAETRPAEEAGRSALEVDTEGGQTRAGQQGGGENNQGSAPQGQRQRPPPLARERKGCQNGRQDEGTLERKGKTATSFQREKKGGWLLECSESLLESGECDPAAEARGGGDMQNHSRQVGRPDRVEAQADSRRDDTVKGKRQGSPASPPRGPNRGGWLLECSGSMLEGTPGVEMEPTRAKDGESPKTAQGSVPDTVRIPLEERRQQGSSGARPPRDSKTPVSGEDQRPVVEKEPPSDRPPHDLLLQEEIEQIQVDEMELMEYRRVEEEEEDPGPIQQQEENQVFNDTHVRRMLLLDGKFDELRSQGRLRIVPVILRLWEAKLQILLCQPKDHGHLPTIPFLKFASHPSIQQAIVTAEKWLGTDCDVLPMKGVSAIRLLLKSDSEDSLGAYCFLLRAESRKHVARVADPLFLWNDLEPLTLALPNPDGLPDPKETTTTYNETVKILALLSKRLPKNKRFTHPSFITDPETWLRGPR</sequence>
<dbReference type="Proteomes" id="UP000265515">
    <property type="component" value="Unassembled WGS sequence"/>
</dbReference>
<accession>A0A388LDL8</accession>
<reference evidence="2 3" key="1">
    <citation type="journal article" date="2018" name="Cell">
        <title>The Chara Genome: Secondary Complexity and Implications for Plant Terrestrialization.</title>
        <authorList>
            <person name="Nishiyama T."/>
            <person name="Sakayama H."/>
            <person name="Vries J.D."/>
            <person name="Buschmann H."/>
            <person name="Saint-Marcoux D."/>
            <person name="Ullrich K.K."/>
            <person name="Haas F.B."/>
            <person name="Vanderstraeten L."/>
            <person name="Becker D."/>
            <person name="Lang D."/>
            <person name="Vosolsobe S."/>
            <person name="Rombauts S."/>
            <person name="Wilhelmsson P.K.I."/>
            <person name="Janitza P."/>
            <person name="Kern R."/>
            <person name="Heyl A."/>
            <person name="Rumpler F."/>
            <person name="Villalobos L.I.A.C."/>
            <person name="Clay J.M."/>
            <person name="Skokan R."/>
            <person name="Toyoda A."/>
            <person name="Suzuki Y."/>
            <person name="Kagoshima H."/>
            <person name="Schijlen E."/>
            <person name="Tajeshwar N."/>
            <person name="Catarino B."/>
            <person name="Hetherington A.J."/>
            <person name="Saltykova A."/>
            <person name="Bonnot C."/>
            <person name="Breuninger H."/>
            <person name="Symeonidi A."/>
            <person name="Radhakrishnan G.V."/>
            <person name="Van Nieuwerburgh F."/>
            <person name="Deforce D."/>
            <person name="Chang C."/>
            <person name="Karol K.G."/>
            <person name="Hedrich R."/>
            <person name="Ulvskov P."/>
            <person name="Glockner G."/>
            <person name="Delwiche C.F."/>
            <person name="Petrasek J."/>
            <person name="Van de Peer Y."/>
            <person name="Friml J."/>
            <person name="Beilby M."/>
            <person name="Dolan L."/>
            <person name="Kohara Y."/>
            <person name="Sugano S."/>
            <person name="Fujiyama A."/>
            <person name="Delaux P.-M."/>
            <person name="Quint M."/>
            <person name="TheiBen G."/>
            <person name="Hagemann M."/>
            <person name="Harholt J."/>
            <person name="Dunand C."/>
            <person name="Zachgo S."/>
            <person name="Langdale J."/>
            <person name="Maumus F."/>
            <person name="Straeten D.V.D."/>
            <person name="Gould S.B."/>
            <person name="Rensing S.A."/>
        </authorList>
    </citation>
    <scope>NUCLEOTIDE SEQUENCE [LARGE SCALE GENOMIC DNA]</scope>
    <source>
        <strain evidence="2 3">S276</strain>
    </source>
</reference>
<feature type="compositionally biased region" description="Basic and acidic residues" evidence="1">
    <location>
        <begin position="358"/>
        <end position="376"/>
    </location>
</feature>
<protein>
    <submittedName>
        <fullName evidence="2">Uncharacterized protein</fullName>
    </submittedName>
</protein>
<evidence type="ECO:0000313" key="2">
    <source>
        <dbReference type="EMBL" id="GBG80395.1"/>
    </source>
</evidence>
<feature type="compositionally biased region" description="Basic and acidic residues" evidence="1">
    <location>
        <begin position="149"/>
        <end position="170"/>
    </location>
</feature>
<feature type="compositionally biased region" description="Basic and acidic residues" evidence="1">
    <location>
        <begin position="451"/>
        <end position="479"/>
    </location>
</feature>